<feature type="region of interest" description="Disordered" evidence="6">
    <location>
        <begin position="340"/>
        <end position="365"/>
    </location>
</feature>
<evidence type="ECO:0000313" key="9">
    <source>
        <dbReference type="EMBL" id="KAJ4463126.1"/>
    </source>
</evidence>
<feature type="domain" description="RNA 3'-terminal phosphate cyclase insert" evidence="8">
    <location>
        <begin position="211"/>
        <end position="284"/>
    </location>
</feature>
<protein>
    <recommendedName>
        <fullName evidence="2">RNA 3'-terminal-phosphate cyclase (ATP)</fullName>
        <ecNumber evidence="2">6.5.1.4</ecNumber>
    </recommendedName>
</protein>
<comment type="similarity">
    <text evidence="1">Belongs to the RNA 3'-terminal cyclase family. Type 1 subfamily.</text>
</comment>
<keyword evidence="4" id="KW-0547">Nucleotide-binding</keyword>
<evidence type="ECO:0000256" key="2">
    <source>
        <dbReference type="ARBA" id="ARBA00012725"/>
    </source>
</evidence>
<keyword evidence="10" id="KW-1185">Reference proteome</keyword>
<sequence length="392" mass="41946">MNEGTPQQPSAIISPESIPEATVEIDGSILEGGGQVLRNTCALAAILGKRIHIVKIRGGRQKGGLKAQHMTGIQLVSELCGGSLEGATIGSTEITLEPRTLRGGAFKADTQTAGAITLLLQAALPVMLFAPTACHAVLKGGSNVSMSPQIDYIQLVLAPTLLRFGVHFELRLERRGFFPRGGGVVVVDTEPHGTLSPIDLTAQGEAMQQAVDSATRRAYQLLGPQVQVQIDKVPVGPDRAFGHGWGMVLYASTSTGCIIAGDALGEGKMTAERAGAQAIENISADLRAGACLDQYAQDQVIIYMALARGRSRIRTGPLTLHTQTALHFAHLLTGWRQQRQLQPRQGRDSPSLGRDEPLLALEGDPKPELDQAMYDINGDGWSWVTERRFAIK</sequence>
<dbReference type="PIRSF" id="PIRSF005378">
    <property type="entry name" value="RNA3'_term_phos_cycl_euk"/>
    <property type="match status" value="1"/>
</dbReference>
<dbReference type="InterPro" id="IPR020719">
    <property type="entry name" value="RNA3'_term_phos_cycl-like_CS"/>
</dbReference>
<evidence type="ECO:0000256" key="4">
    <source>
        <dbReference type="ARBA" id="ARBA00022741"/>
    </source>
</evidence>
<dbReference type="SUPFAM" id="SSF55205">
    <property type="entry name" value="EPT/RTPC-like"/>
    <property type="match status" value="1"/>
</dbReference>
<dbReference type="PANTHER" id="PTHR11096:SF0">
    <property type="entry name" value="RNA 3'-TERMINAL PHOSPHATE CYCLASE"/>
    <property type="match status" value="1"/>
</dbReference>
<dbReference type="InterPro" id="IPR000228">
    <property type="entry name" value="RNA3'_term_phos_cyc"/>
</dbReference>
<evidence type="ECO:0000259" key="7">
    <source>
        <dbReference type="Pfam" id="PF01137"/>
    </source>
</evidence>
<dbReference type="InterPro" id="IPR037136">
    <property type="entry name" value="RNA3'_phos_cyclase_dom_sf"/>
</dbReference>
<evidence type="ECO:0000256" key="5">
    <source>
        <dbReference type="ARBA" id="ARBA00024481"/>
    </source>
</evidence>
<dbReference type="Gene3D" id="3.30.360.20">
    <property type="entry name" value="RNA 3'-terminal phosphate cyclase, insert domain"/>
    <property type="match status" value="1"/>
</dbReference>
<dbReference type="InterPro" id="IPR013792">
    <property type="entry name" value="RNA3'P_cycl/enolpyr_Trfase_a/b"/>
</dbReference>
<proteinExistence type="inferred from homology"/>
<evidence type="ECO:0000259" key="8">
    <source>
        <dbReference type="Pfam" id="PF05189"/>
    </source>
</evidence>
<dbReference type="InterPro" id="IPR036553">
    <property type="entry name" value="RPTC_insert"/>
</dbReference>
<feature type="compositionally biased region" description="Basic and acidic residues" evidence="6">
    <location>
        <begin position="353"/>
        <end position="365"/>
    </location>
</feature>
<dbReference type="Gene3D" id="3.65.10.20">
    <property type="entry name" value="RNA 3'-terminal phosphate cyclase domain"/>
    <property type="match status" value="1"/>
</dbReference>
<name>A0ABQ8UYE8_9EUKA</name>
<feature type="domain" description="RNA 3'-terminal phosphate cyclase" evidence="7">
    <location>
        <begin position="30"/>
        <end position="335"/>
    </location>
</feature>
<evidence type="ECO:0000313" key="10">
    <source>
        <dbReference type="Proteomes" id="UP001141327"/>
    </source>
</evidence>
<dbReference type="InterPro" id="IPR013791">
    <property type="entry name" value="RNA3'-term_phos_cycl_insert"/>
</dbReference>
<dbReference type="Pfam" id="PF05189">
    <property type="entry name" value="RTC_insert"/>
    <property type="match status" value="1"/>
</dbReference>
<keyword evidence="3" id="KW-0436">Ligase</keyword>
<dbReference type="EMBL" id="JAPMOS010000001">
    <property type="protein sequence ID" value="KAJ4463126.1"/>
    <property type="molecule type" value="Genomic_DNA"/>
</dbReference>
<comment type="caution">
    <text evidence="9">The sequence shown here is derived from an EMBL/GenBank/DDBJ whole genome shotgun (WGS) entry which is preliminary data.</text>
</comment>
<comment type="catalytic activity">
    <reaction evidence="5">
        <text>a 3'-end 3'-phospho-ribonucleotide-RNA + ATP = a 3'-end 2',3'-cyclophospho-ribonucleotide-RNA + AMP + diphosphate</text>
        <dbReference type="Rhea" id="RHEA:23976"/>
        <dbReference type="Rhea" id="RHEA-COMP:10463"/>
        <dbReference type="Rhea" id="RHEA-COMP:10464"/>
        <dbReference type="ChEBI" id="CHEBI:30616"/>
        <dbReference type="ChEBI" id="CHEBI:33019"/>
        <dbReference type="ChEBI" id="CHEBI:83062"/>
        <dbReference type="ChEBI" id="CHEBI:83064"/>
        <dbReference type="ChEBI" id="CHEBI:456215"/>
        <dbReference type="EC" id="6.5.1.4"/>
    </reaction>
</comment>
<evidence type="ECO:0000256" key="1">
    <source>
        <dbReference type="ARBA" id="ARBA00009206"/>
    </source>
</evidence>
<gene>
    <name evidence="9" type="ORF">PAPYR_402</name>
</gene>
<dbReference type="Pfam" id="PF01137">
    <property type="entry name" value="RTC"/>
    <property type="match status" value="1"/>
</dbReference>
<reference evidence="9" key="1">
    <citation type="journal article" date="2022" name="bioRxiv">
        <title>Genomics of Preaxostyla Flagellates Illuminates Evolutionary Transitions and the Path Towards Mitochondrial Loss.</title>
        <authorList>
            <person name="Novak L.V.F."/>
            <person name="Treitli S.C."/>
            <person name="Pyrih J."/>
            <person name="Halakuc P."/>
            <person name="Pipaliya S.V."/>
            <person name="Vacek V."/>
            <person name="Brzon O."/>
            <person name="Soukal P."/>
            <person name="Eme L."/>
            <person name="Dacks J.B."/>
            <person name="Karnkowska A."/>
            <person name="Elias M."/>
            <person name="Hampl V."/>
        </authorList>
    </citation>
    <scope>NUCLEOTIDE SEQUENCE</scope>
    <source>
        <strain evidence="9">RCP-MX</strain>
    </source>
</reference>
<dbReference type="PANTHER" id="PTHR11096">
    <property type="entry name" value="RNA 3' TERMINAL PHOSPHATE CYCLASE"/>
    <property type="match status" value="1"/>
</dbReference>
<dbReference type="NCBIfam" id="TIGR03399">
    <property type="entry name" value="RNA_3prim_cycl"/>
    <property type="match status" value="1"/>
</dbReference>
<accession>A0ABQ8UYE8</accession>
<dbReference type="EC" id="6.5.1.4" evidence="2"/>
<dbReference type="InterPro" id="IPR023797">
    <property type="entry name" value="RNA3'_phos_cyclase_dom"/>
</dbReference>
<organism evidence="9 10">
    <name type="scientific">Paratrimastix pyriformis</name>
    <dbReference type="NCBI Taxonomy" id="342808"/>
    <lineage>
        <taxon>Eukaryota</taxon>
        <taxon>Metamonada</taxon>
        <taxon>Preaxostyla</taxon>
        <taxon>Paratrimastigidae</taxon>
        <taxon>Paratrimastix</taxon>
    </lineage>
</organism>
<evidence type="ECO:0000256" key="6">
    <source>
        <dbReference type="SAM" id="MobiDB-lite"/>
    </source>
</evidence>
<dbReference type="PROSITE" id="PS01287">
    <property type="entry name" value="RTC"/>
    <property type="match status" value="1"/>
</dbReference>
<dbReference type="Proteomes" id="UP001141327">
    <property type="component" value="Unassembled WGS sequence"/>
</dbReference>
<dbReference type="InterPro" id="IPR017770">
    <property type="entry name" value="RNA3'_term_phos_cyc_type_1"/>
</dbReference>
<evidence type="ECO:0000256" key="3">
    <source>
        <dbReference type="ARBA" id="ARBA00022598"/>
    </source>
</evidence>